<evidence type="ECO:0000313" key="3">
    <source>
        <dbReference type="Proteomes" id="UP000075260"/>
    </source>
</evidence>
<name>A0A150QNJ0_SORCE</name>
<evidence type="ECO:0000256" key="1">
    <source>
        <dbReference type="SAM" id="MobiDB-lite"/>
    </source>
</evidence>
<evidence type="ECO:0000313" key="2">
    <source>
        <dbReference type="EMBL" id="KYF69402.1"/>
    </source>
</evidence>
<accession>A0A150QNJ0</accession>
<dbReference type="Proteomes" id="UP000075260">
    <property type="component" value="Unassembled WGS sequence"/>
</dbReference>
<dbReference type="EMBL" id="JEMA01000473">
    <property type="protein sequence ID" value="KYF69402.1"/>
    <property type="molecule type" value="Genomic_DNA"/>
</dbReference>
<comment type="caution">
    <text evidence="2">The sequence shown here is derived from an EMBL/GenBank/DDBJ whole genome shotgun (WGS) entry which is preliminary data.</text>
</comment>
<sequence>MSITERDDLPSAPGIEDLGPLGSLAPHDGAVVRIPRSGNPFEPRPPVPADDPAALRDAARLVSEGLVLRQRHHHGAQASLMTGWVEGALGPPRVVRSLGPSEQLLWFEGAIVLLLADALTVACATSERLRALLAHPLPPGLSPAPARYSYIPLAGLPQPGALLGSMDHLDRYFPEAFELHETEGGCWVRGVLQGAFETQLQMKPGGCIVTVPRHADKLARATSFGEWQPGLRDQDGLRAQLERYRASASLTNAVLAVDELAGGFRGQRGISIVAPWAASVIRERTSSGIWSAPVHPYNGAWFIGWIENTAVRTGIYVDEAGGVWASWQEPDDDEVQVRLVGTSVERWFERHIYLLENGYASEATCRSEEALPPGLSLREDLSDAAAQVFVDGDAVWLVEECGIQRMSRHVSSISDVLAIAGRFG</sequence>
<protein>
    <submittedName>
        <fullName evidence="2">Uncharacterized protein</fullName>
    </submittedName>
</protein>
<feature type="region of interest" description="Disordered" evidence="1">
    <location>
        <begin position="1"/>
        <end position="52"/>
    </location>
</feature>
<proteinExistence type="predicted"/>
<dbReference type="OrthoDB" id="5489140at2"/>
<organism evidence="2 3">
    <name type="scientific">Sorangium cellulosum</name>
    <name type="common">Polyangium cellulosum</name>
    <dbReference type="NCBI Taxonomy" id="56"/>
    <lineage>
        <taxon>Bacteria</taxon>
        <taxon>Pseudomonadati</taxon>
        <taxon>Myxococcota</taxon>
        <taxon>Polyangia</taxon>
        <taxon>Polyangiales</taxon>
        <taxon>Polyangiaceae</taxon>
        <taxon>Sorangium</taxon>
    </lineage>
</organism>
<reference evidence="2 3" key="1">
    <citation type="submission" date="2014-02" db="EMBL/GenBank/DDBJ databases">
        <title>The small core and large imbalanced accessory genome model reveals a collaborative survival strategy of Sorangium cellulosum strains in nature.</title>
        <authorList>
            <person name="Han K."/>
            <person name="Peng R."/>
            <person name="Blom J."/>
            <person name="Li Y.-Z."/>
        </authorList>
    </citation>
    <scope>NUCLEOTIDE SEQUENCE [LARGE SCALE GENOMIC DNA]</scope>
    <source>
        <strain evidence="2 3">So0008-312</strain>
    </source>
</reference>
<gene>
    <name evidence="2" type="ORF">BE15_31610</name>
</gene>
<dbReference type="AlphaFoldDB" id="A0A150QNJ0"/>